<reference evidence="3" key="1">
    <citation type="submission" date="2025-08" db="UniProtKB">
        <authorList>
            <consortium name="RefSeq"/>
        </authorList>
    </citation>
    <scope>IDENTIFICATION</scope>
    <source>
        <tissue evidence="3">Thorax and Abdomen</tissue>
    </source>
</reference>
<proteinExistence type="predicted"/>
<feature type="chain" id="PRO_5026657966" evidence="1">
    <location>
        <begin position="22"/>
        <end position="133"/>
    </location>
</feature>
<dbReference type="RefSeq" id="XP_015515038.1">
    <property type="nucleotide sequence ID" value="XM_015659552.2"/>
</dbReference>
<gene>
    <name evidence="3" type="primary">LOC107220812</name>
</gene>
<evidence type="ECO:0000256" key="1">
    <source>
        <dbReference type="SAM" id="SignalP"/>
    </source>
</evidence>
<feature type="signal peptide" evidence="1">
    <location>
        <begin position="1"/>
        <end position="21"/>
    </location>
</feature>
<evidence type="ECO:0000313" key="3">
    <source>
        <dbReference type="RefSeq" id="XP_015515038.1"/>
    </source>
</evidence>
<dbReference type="AlphaFoldDB" id="A0A6J0BMJ6"/>
<name>A0A6J0BMJ6_NEOLC</name>
<dbReference type="InParanoid" id="A0A6J0BMJ6"/>
<keyword evidence="1" id="KW-0732">Signal</keyword>
<organism evidence="3">
    <name type="scientific">Neodiprion lecontei</name>
    <name type="common">Redheaded pine sawfly</name>
    <dbReference type="NCBI Taxonomy" id="441921"/>
    <lineage>
        <taxon>Eukaryota</taxon>
        <taxon>Metazoa</taxon>
        <taxon>Ecdysozoa</taxon>
        <taxon>Arthropoda</taxon>
        <taxon>Hexapoda</taxon>
        <taxon>Insecta</taxon>
        <taxon>Pterygota</taxon>
        <taxon>Neoptera</taxon>
        <taxon>Endopterygota</taxon>
        <taxon>Hymenoptera</taxon>
        <taxon>Tenthredinoidea</taxon>
        <taxon>Diprionidae</taxon>
        <taxon>Diprioninae</taxon>
        <taxon>Neodiprion</taxon>
    </lineage>
</organism>
<protein>
    <submittedName>
        <fullName evidence="3">Uncharacterized protein LOC107220812</fullName>
    </submittedName>
</protein>
<accession>A0A6J0BMJ6</accession>
<dbReference type="KEGG" id="nlo:107220812"/>
<dbReference type="OrthoDB" id="7643562at2759"/>
<evidence type="ECO:0000313" key="2">
    <source>
        <dbReference type="Proteomes" id="UP000829291"/>
    </source>
</evidence>
<sequence>MAKYLIFVVTIFHIVVSAVQAQAAQSGCNCAVFPMNSQTPIIEQSLQYNVSCDEEGAEICSQLCVALAQGAKDKAPAMICEKFGVLVSNLTPAVFARSCGSKDEWKFTGLKSPEPICCLDAKETACEDSNTSA</sequence>
<dbReference type="Proteomes" id="UP000829291">
    <property type="component" value="Chromosome 5"/>
</dbReference>
<dbReference type="GeneID" id="107220812"/>
<keyword evidence="2" id="KW-1185">Reference proteome</keyword>